<dbReference type="RefSeq" id="WP_101693511.1">
    <property type="nucleotide sequence ID" value="NZ_JACOPR010000001.1"/>
</dbReference>
<protein>
    <submittedName>
        <fullName evidence="4">Flavodoxin family protein</fullName>
    </submittedName>
</protein>
<evidence type="ECO:0000313" key="4">
    <source>
        <dbReference type="EMBL" id="MBC5729412.1"/>
    </source>
</evidence>
<evidence type="ECO:0000256" key="1">
    <source>
        <dbReference type="ARBA" id="ARBA00022630"/>
    </source>
</evidence>
<gene>
    <name evidence="4" type="ORF">H8S34_01000</name>
</gene>
<dbReference type="Gene3D" id="3.40.50.360">
    <property type="match status" value="1"/>
</dbReference>
<dbReference type="Proteomes" id="UP000660021">
    <property type="component" value="Unassembled WGS sequence"/>
</dbReference>
<dbReference type="InterPro" id="IPR051796">
    <property type="entry name" value="ISF_SsuE-like"/>
</dbReference>
<dbReference type="EMBL" id="JACOPR010000001">
    <property type="protein sequence ID" value="MBC5729412.1"/>
    <property type="molecule type" value="Genomic_DNA"/>
</dbReference>
<keyword evidence="5" id="KW-1185">Reference proteome</keyword>
<name>A0ABR7HPJ0_9FIRM</name>
<reference evidence="4 5" key="1">
    <citation type="submission" date="2020-08" db="EMBL/GenBank/DDBJ databases">
        <title>Genome public.</title>
        <authorList>
            <person name="Liu C."/>
            <person name="Sun Q."/>
        </authorList>
    </citation>
    <scope>NUCLEOTIDE SEQUENCE [LARGE SCALE GENOMIC DNA]</scope>
    <source>
        <strain evidence="4 5">New-38</strain>
    </source>
</reference>
<evidence type="ECO:0000259" key="3">
    <source>
        <dbReference type="Pfam" id="PF03358"/>
    </source>
</evidence>
<accession>A0ABR7HPJ0</accession>
<feature type="domain" description="NADPH-dependent FMN reductase-like" evidence="3">
    <location>
        <begin position="5"/>
        <end position="156"/>
    </location>
</feature>
<keyword evidence="1" id="KW-0285">Flavoprotein</keyword>
<keyword evidence="2" id="KW-0288">FMN</keyword>
<dbReference type="PANTHER" id="PTHR43278:SF3">
    <property type="entry name" value="IRON-SULFUR FLAVOPROTEIN MJ0731"/>
    <property type="match status" value="1"/>
</dbReference>
<dbReference type="InterPro" id="IPR005025">
    <property type="entry name" value="FMN_Rdtase-like_dom"/>
</dbReference>
<organism evidence="4 5">
    <name type="scientific">Pseudoflavonifractor hominis</name>
    <dbReference type="NCBI Taxonomy" id="2763059"/>
    <lineage>
        <taxon>Bacteria</taxon>
        <taxon>Bacillati</taxon>
        <taxon>Bacillota</taxon>
        <taxon>Clostridia</taxon>
        <taxon>Eubacteriales</taxon>
        <taxon>Oscillospiraceae</taxon>
        <taxon>Pseudoflavonifractor</taxon>
    </lineage>
</organism>
<dbReference type="SUPFAM" id="SSF52218">
    <property type="entry name" value="Flavoproteins"/>
    <property type="match status" value="1"/>
</dbReference>
<dbReference type="PANTHER" id="PTHR43278">
    <property type="entry name" value="NAD(P)H-DEPENDENT FMN-CONTAINING OXIDOREDUCTASE YWQN-RELATED"/>
    <property type="match status" value="1"/>
</dbReference>
<dbReference type="Pfam" id="PF03358">
    <property type="entry name" value="FMN_red"/>
    <property type="match status" value="1"/>
</dbReference>
<sequence>MDKVKLLLVCGSPRPKARSATYAGLMAAMEGAQSIDGVEVELVELFGRKIAPCIHCNKCLRDDSDRCTVFHDDMDELYDKFFQADGIIIGCPVYDMNVTAQLAQFYSRFRSSWKLSVDNTSFFQYKVGAGIVVGGTRNGGQEAVLRSIHNLFSTHGINICSCGGGIYGGAMLWNPGDGSTTMDDPIGIDNCRTLGRKVAQVAKALKAGHEMV</sequence>
<evidence type="ECO:0000256" key="2">
    <source>
        <dbReference type="ARBA" id="ARBA00022643"/>
    </source>
</evidence>
<proteinExistence type="predicted"/>
<comment type="caution">
    <text evidence="4">The sequence shown here is derived from an EMBL/GenBank/DDBJ whole genome shotgun (WGS) entry which is preliminary data.</text>
</comment>
<dbReference type="InterPro" id="IPR029039">
    <property type="entry name" value="Flavoprotein-like_sf"/>
</dbReference>
<evidence type="ECO:0000313" key="5">
    <source>
        <dbReference type="Proteomes" id="UP000660021"/>
    </source>
</evidence>